<evidence type="ECO:0000256" key="1">
    <source>
        <dbReference type="SAM" id="Phobius"/>
    </source>
</evidence>
<dbReference type="EMBL" id="AKWN02000122">
    <property type="protein sequence ID" value="EMP08470.1"/>
    <property type="molecule type" value="Genomic_DNA"/>
</dbReference>
<dbReference type="AlphaFoldDB" id="M7A375"/>
<comment type="caution">
    <text evidence="2">The sequence shown here is derived from an EMBL/GenBank/DDBJ whole genome shotgun (WGS) entry which is preliminary data.</text>
</comment>
<name>M7A375_LEPIR</name>
<feature type="transmembrane region" description="Helical" evidence="1">
    <location>
        <begin position="7"/>
        <end position="24"/>
    </location>
</feature>
<keyword evidence="1" id="KW-1133">Transmembrane helix</keyword>
<proteinExistence type="predicted"/>
<reference evidence="2 3" key="1">
    <citation type="submission" date="2013-01" db="EMBL/GenBank/DDBJ databases">
        <authorList>
            <person name="Harkins D.M."/>
            <person name="Durkin A.S."/>
            <person name="Brinkac L.M."/>
            <person name="Haft D.H."/>
            <person name="Selengut J.D."/>
            <person name="Sanka R."/>
            <person name="DePew J."/>
            <person name="Purushe J."/>
            <person name="Picardeau M."/>
            <person name="Werts C."/>
            <person name="Goarant C."/>
            <person name="Vinetz J.M."/>
            <person name="Sutton G.G."/>
            <person name="Nierman W.C."/>
            <person name="Fouts D.E."/>
        </authorList>
    </citation>
    <scope>NUCLEOTIDE SEQUENCE [LARGE SCALE GENOMIC DNA]</scope>
    <source>
        <strain evidence="2 3">200701872</strain>
    </source>
</reference>
<gene>
    <name evidence="2" type="ORF">LEP1GSC124_1121</name>
</gene>
<protein>
    <submittedName>
        <fullName evidence="2">Uncharacterized protein</fullName>
    </submittedName>
</protein>
<keyword evidence="1" id="KW-0472">Membrane</keyword>
<dbReference type="BioCyc" id="LINT1193029:G11R4-819-MONOMER"/>
<organism evidence="2 3">
    <name type="scientific">Leptospira interrogans serovar Pyrogenes str. 200701872</name>
    <dbReference type="NCBI Taxonomy" id="1193029"/>
    <lineage>
        <taxon>Bacteria</taxon>
        <taxon>Pseudomonadati</taxon>
        <taxon>Spirochaetota</taxon>
        <taxon>Spirochaetia</taxon>
        <taxon>Leptospirales</taxon>
        <taxon>Leptospiraceae</taxon>
        <taxon>Leptospira</taxon>
    </lineage>
</organism>
<evidence type="ECO:0000313" key="3">
    <source>
        <dbReference type="Proteomes" id="UP000012117"/>
    </source>
</evidence>
<evidence type="ECO:0000313" key="2">
    <source>
        <dbReference type="EMBL" id="EMP08470.1"/>
    </source>
</evidence>
<accession>M7A375</accession>
<dbReference type="Proteomes" id="UP000012117">
    <property type="component" value="Unassembled WGS sequence"/>
</dbReference>
<keyword evidence="1" id="KW-0812">Transmembrane</keyword>
<sequence length="51" mass="5695">MKYKIANGLQTVSLISFGLFLFSFPLSVSISQIFGATTILSTYPLFFLEKN</sequence>